<dbReference type="Proteomes" id="UP000294919">
    <property type="component" value="Unassembled WGS sequence"/>
</dbReference>
<dbReference type="EC" id="2.7.7.85" evidence="11"/>
<keyword evidence="10 11" id="KW-0234">DNA repair</keyword>
<dbReference type="Gene3D" id="1.20.1260.110">
    <property type="entry name" value="DNA integrity scanning linker region"/>
    <property type="match status" value="1"/>
</dbReference>
<evidence type="ECO:0000256" key="12">
    <source>
        <dbReference type="SAM" id="Coils"/>
    </source>
</evidence>
<dbReference type="HAMAP" id="MF_01438">
    <property type="entry name" value="DisA"/>
    <property type="match status" value="1"/>
</dbReference>
<keyword evidence="15" id="KW-1185">Reference proteome</keyword>
<organism evidence="14 15">
    <name type="scientific">Marinisporobacter balticus</name>
    <dbReference type="NCBI Taxonomy" id="2018667"/>
    <lineage>
        <taxon>Bacteria</taxon>
        <taxon>Bacillati</taxon>
        <taxon>Bacillota</taxon>
        <taxon>Clostridia</taxon>
        <taxon>Peptostreptococcales</taxon>
        <taxon>Thermotaleaceae</taxon>
        <taxon>Marinisporobacter</taxon>
    </lineage>
</organism>
<evidence type="ECO:0000313" key="15">
    <source>
        <dbReference type="Proteomes" id="UP000294919"/>
    </source>
</evidence>
<keyword evidence="3 11" id="KW-0808">Transferase</keyword>
<dbReference type="FunFam" id="3.40.1700.10:FF:000001">
    <property type="entry name" value="DNA integrity scanning protein DisA"/>
    <property type="match status" value="1"/>
</dbReference>
<feature type="binding site" evidence="11">
    <location>
        <position position="94"/>
    </location>
    <ligand>
        <name>ATP</name>
        <dbReference type="ChEBI" id="CHEBI:30616"/>
    </ligand>
</feature>
<evidence type="ECO:0000256" key="6">
    <source>
        <dbReference type="ARBA" id="ARBA00022763"/>
    </source>
</evidence>
<dbReference type="AlphaFoldDB" id="A0A4R2KC67"/>
<feature type="binding site" evidence="11">
    <location>
        <position position="76"/>
    </location>
    <ligand>
        <name>ATP</name>
        <dbReference type="ChEBI" id="CHEBI:30616"/>
    </ligand>
</feature>
<dbReference type="InterPro" id="IPR036888">
    <property type="entry name" value="DNA_integrity_DisA_N_sf"/>
</dbReference>
<feature type="binding site" evidence="11">
    <location>
        <begin position="107"/>
        <end position="111"/>
    </location>
    <ligand>
        <name>ATP</name>
        <dbReference type="ChEBI" id="CHEBI:30616"/>
    </ligand>
</feature>
<evidence type="ECO:0000256" key="8">
    <source>
        <dbReference type="ARBA" id="ARBA00022842"/>
    </source>
</evidence>
<dbReference type="Pfam" id="PF00633">
    <property type="entry name" value="HHH"/>
    <property type="match status" value="1"/>
</dbReference>
<protein>
    <recommendedName>
        <fullName evidence="11">DNA integrity scanning protein DisA</fullName>
    </recommendedName>
    <alternativeName>
        <fullName evidence="11">Cyclic di-AMP synthase</fullName>
        <shortName evidence="11">c-di-AMP synthase</shortName>
    </alternativeName>
    <alternativeName>
        <fullName evidence="11">Diadenylate cyclase</fullName>
        <ecNumber evidence="11">2.7.7.85</ecNumber>
    </alternativeName>
</protein>
<evidence type="ECO:0000256" key="7">
    <source>
        <dbReference type="ARBA" id="ARBA00022840"/>
    </source>
</evidence>
<dbReference type="GO" id="GO:0004016">
    <property type="term" value="F:adenylate cyclase activity"/>
    <property type="evidence" value="ECO:0007669"/>
    <property type="project" value="TreeGrafter"/>
</dbReference>
<reference evidence="14 15" key="1">
    <citation type="submission" date="2019-03" db="EMBL/GenBank/DDBJ databases">
        <title>Genomic Encyclopedia of Type Strains, Phase IV (KMG-IV): sequencing the most valuable type-strain genomes for metagenomic binning, comparative biology and taxonomic classification.</title>
        <authorList>
            <person name="Goeker M."/>
        </authorList>
    </citation>
    <scope>NUCLEOTIDE SEQUENCE [LARGE SCALE GENOMIC DNA]</scope>
    <source>
        <strain evidence="14 15">DSM 102940</strain>
    </source>
</reference>
<evidence type="ECO:0000256" key="1">
    <source>
        <dbReference type="ARBA" id="ARBA00000877"/>
    </source>
</evidence>
<sequence length="362" mass="40879">MVREDKIKEEGIMASMKILAPGTSLREGLENVLRAKTGALIVIGDNEEVMNLVDGGFYINVDLSTAYLYELAKMDGAIILTSDAKKILYANTQLIPDPSIPSSETGIRHRTAERVARQTGLIVISISQRRNIITIYKGYSKYIVQDTNKILNKANQAIQTLEKYRKVLDQAMINLSGLEFEDLVTIHDVATVLQRTEMVMRIVSEIDKYISELGNEGRLVNMQLEELLANVREDGKHVIEDYRVQSEDLEYIQISRQIKNLSSEELLDLSNIGKILGYHGGLNVLLDTLVSPRGYRILSKIPRLPAAVIQNVVDHFKDFQKILKASIEELDDVEGIGEIRARAIKEGLRRVQEQVLLDRHIR</sequence>
<feature type="domain" description="DAC" evidence="13">
    <location>
        <begin position="9"/>
        <end position="147"/>
    </location>
</feature>
<evidence type="ECO:0000256" key="9">
    <source>
        <dbReference type="ARBA" id="ARBA00023125"/>
    </source>
</evidence>
<accession>A0A4R2KC67</accession>
<name>A0A4R2KC67_9FIRM</name>
<dbReference type="EMBL" id="SLWV01000030">
    <property type="protein sequence ID" value="TCO69677.1"/>
    <property type="molecule type" value="Genomic_DNA"/>
</dbReference>
<dbReference type="RefSeq" id="WP_279233140.1">
    <property type="nucleotide sequence ID" value="NZ_SLWV01000030.1"/>
</dbReference>
<feature type="coiled-coil region" evidence="12">
    <location>
        <begin position="154"/>
        <end position="181"/>
    </location>
</feature>
<evidence type="ECO:0000259" key="13">
    <source>
        <dbReference type="PROSITE" id="PS51794"/>
    </source>
</evidence>
<dbReference type="PANTHER" id="PTHR34185:SF3">
    <property type="entry name" value="DNA INTEGRITY SCANNING PROTEIN DISA"/>
    <property type="match status" value="1"/>
</dbReference>
<keyword evidence="12" id="KW-0175">Coiled coil</keyword>
<comment type="catalytic activity">
    <reaction evidence="1 11">
        <text>2 ATP = 3',3'-c-di-AMP + 2 diphosphate</text>
        <dbReference type="Rhea" id="RHEA:35655"/>
        <dbReference type="ChEBI" id="CHEBI:30616"/>
        <dbReference type="ChEBI" id="CHEBI:33019"/>
        <dbReference type="ChEBI" id="CHEBI:71500"/>
        <dbReference type="EC" id="2.7.7.85"/>
    </reaction>
</comment>
<dbReference type="InterPro" id="IPR023763">
    <property type="entry name" value="DNA_integrity_scanning_protein"/>
</dbReference>
<evidence type="ECO:0000256" key="10">
    <source>
        <dbReference type="ARBA" id="ARBA00023204"/>
    </source>
</evidence>
<comment type="subunit">
    <text evidence="11">Homooctamer.</text>
</comment>
<evidence type="ECO:0000256" key="5">
    <source>
        <dbReference type="ARBA" id="ARBA00022741"/>
    </source>
</evidence>
<dbReference type="Pfam" id="PF10635">
    <property type="entry name" value="DisA-linker"/>
    <property type="match status" value="1"/>
</dbReference>
<dbReference type="InterPro" id="IPR018906">
    <property type="entry name" value="DNA_integrity_scan_DisA_link"/>
</dbReference>
<evidence type="ECO:0000313" key="14">
    <source>
        <dbReference type="EMBL" id="TCO69677.1"/>
    </source>
</evidence>
<dbReference type="SUPFAM" id="SSF47781">
    <property type="entry name" value="RuvA domain 2-like"/>
    <property type="match status" value="1"/>
</dbReference>
<dbReference type="Pfam" id="PF02457">
    <property type="entry name" value="DAC"/>
    <property type="match status" value="1"/>
</dbReference>
<evidence type="ECO:0000256" key="11">
    <source>
        <dbReference type="HAMAP-Rule" id="MF_01438"/>
    </source>
</evidence>
<dbReference type="GO" id="GO:0006281">
    <property type="term" value="P:DNA repair"/>
    <property type="evidence" value="ECO:0007669"/>
    <property type="project" value="UniProtKB-UniRule"/>
</dbReference>
<evidence type="ECO:0000256" key="2">
    <source>
        <dbReference type="ARBA" id="ARBA00001946"/>
    </source>
</evidence>
<dbReference type="PANTHER" id="PTHR34185">
    <property type="entry name" value="DIADENYLATE CYCLASE"/>
    <property type="match status" value="1"/>
</dbReference>
<dbReference type="InterPro" id="IPR003390">
    <property type="entry name" value="DNA_integrity_scan_DisA_N"/>
</dbReference>
<comment type="similarity">
    <text evidence="11">Belongs to the DisA family.</text>
</comment>
<dbReference type="GO" id="GO:0005524">
    <property type="term" value="F:ATP binding"/>
    <property type="evidence" value="ECO:0007669"/>
    <property type="project" value="UniProtKB-UniRule"/>
</dbReference>
<dbReference type="GO" id="GO:0016787">
    <property type="term" value="F:hydrolase activity"/>
    <property type="evidence" value="ECO:0007669"/>
    <property type="project" value="UniProtKB-ARBA"/>
</dbReference>
<comment type="function">
    <text evidence="11">Participates in a DNA-damage check-point that is active prior to asymmetric division when DNA is damaged. DisA forms globular foci that rapidly scan along the chromosomes during sporulation, searching for lesions. When a lesion is present, DisA pauses at the lesion site. This triggers a cellular response that culminates in a temporary block in sporulation initiation.</text>
</comment>
<dbReference type="InterPro" id="IPR038331">
    <property type="entry name" value="DisA_sf"/>
</dbReference>
<keyword evidence="9 11" id="KW-0238">DNA-binding</keyword>
<dbReference type="InterPro" id="IPR000445">
    <property type="entry name" value="HhH_motif"/>
</dbReference>
<gene>
    <name evidence="11" type="primary">disA</name>
    <name evidence="14" type="ORF">EV214_13013</name>
</gene>
<dbReference type="Gene3D" id="3.40.1700.10">
    <property type="entry name" value="DNA integrity scanning protein, DisA, N-terminal domain"/>
    <property type="match status" value="1"/>
</dbReference>
<comment type="caution">
    <text evidence="14">The sequence shown here is derived from an EMBL/GenBank/DDBJ whole genome shotgun (WGS) entry which is preliminary data.</text>
</comment>
<dbReference type="GO" id="GO:0140097">
    <property type="term" value="F:catalytic activity, acting on DNA"/>
    <property type="evidence" value="ECO:0007669"/>
    <property type="project" value="UniProtKB-ARBA"/>
</dbReference>
<keyword evidence="5 11" id="KW-0547">Nucleotide-binding</keyword>
<comment type="cofactor">
    <cofactor evidence="2 11">
        <name>Mg(2+)</name>
        <dbReference type="ChEBI" id="CHEBI:18420"/>
    </cofactor>
</comment>
<dbReference type="InterPro" id="IPR050338">
    <property type="entry name" value="DisA"/>
</dbReference>
<dbReference type="Gene3D" id="1.10.150.20">
    <property type="entry name" value="5' to 3' exonuclease, C-terminal subdomain"/>
    <property type="match status" value="1"/>
</dbReference>
<evidence type="ECO:0000256" key="4">
    <source>
        <dbReference type="ARBA" id="ARBA00022695"/>
    </source>
</evidence>
<dbReference type="InterPro" id="IPR010994">
    <property type="entry name" value="RuvA_2-like"/>
</dbReference>
<keyword evidence="4 11" id="KW-0548">Nucleotidyltransferase</keyword>
<keyword evidence="7 11" id="KW-0067">ATP-binding</keyword>
<proteinExistence type="inferred from homology"/>
<evidence type="ECO:0000256" key="3">
    <source>
        <dbReference type="ARBA" id="ARBA00022679"/>
    </source>
</evidence>
<dbReference type="NCBIfam" id="NF010009">
    <property type="entry name" value="PRK13482.1"/>
    <property type="match status" value="1"/>
</dbReference>
<comment type="function">
    <text evidence="11">Has also diadenylate cyclase activity, catalyzing the condensation of 2 ATP molecules into cyclic di-AMP (c-di-AMP). c-di-AMP acts as a signaling molecule that couples DNA integrity with progression of sporulation. The rise in c-di-AMP level generated by DisA while scanning the chromosome, operates as a positive signal that advances sporulation; upon encountering a lesion, the DisA focus arrests at the damaged site and halts c-di-AMP synthesis.</text>
</comment>
<keyword evidence="6 11" id="KW-0227">DNA damage</keyword>
<keyword evidence="8 11" id="KW-0460">Magnesium</keyword>
<dbReference type="GO" id="GO:0003677">
    <property type="term" value="F:DNA binding"/>
    <property type="evidence" value="ECO:0007669"/>
    <property type="project" value="UniProtKB-UniRule"/>
</dbReference>
<dbReference type="SUPFAM" id="SSF143597">
    <property type="entry name" value="YojJ-like"/>
    <property type="match status" value="1"/>
</dbReference>
<dbReference type="GO" id="GO:0106408">
    <property type="term" value="F:diadenylate cyclase activity"/>
    <property type="evidence" value="ECO:0007669"/>
    <property type="project" value="UniProtKB-EC"/>
</dbReference>
<dbReference type="PROSITE" id="PS51794">
    <property type="entry name" value="DAC"/>
    <property type="match status" value="1"/>
</dbReference>